<name>A0A7I4A612_PHYPA</name>
<dbReference type="InterPro" id="IPR041006">
    <property type="entry name" value="Morc_S5"/>
</dbReference>
<keyword evidence="4" id="KW-0479">Metal-binding</keyword>
<dbReference type="GO" id="GO:0004519">
    <property type="term" value="F:endonuclease activity"/>
    <property type="evidence" value="ECO:0007669"/>
    <property type="project" value="UniProtKB-KW"/>
</dbReference>
<dbReference type="Gene3D" id="3.30.40.100">
    <property type="match status" value="1"/>
</dbReference>
<dbReference type="Pfam" id="PF13589">
    <property type="entry name" value="HATPase_c_3"/>
    <property type="match status" value="1"/>
</dbReference>
<reference evidence="12 13" key="1">
    <citation type="journal article" date="2008" name="Science">
        <title>The Physcomitrella genome reveals evolutionary insights into the conquest of land by plants.</title>
        <authorList>
            <person name="Rensing S."/>
            <person name="Lang D."/>
            <person name="Zimmer A."/>
            <person name="Terry A."/>
            <person name="Salamov A."/>
            <person name="Shapiro H."/>
            <person name="Nishiyama T."/>
            <person name="Perroud P.-F."/>
            <person name="Lindquist E."/>
            <person name="Kamisugi Y."/>
            <person name="Tanahashi T."/>
            <person name="Sakakibara K."/>
            <person name="Fujita T."/>
            <person name="Oishi K."/>
            <person name="Shin-I T."/>
            <person name="Kuroki Y."/>
            <person name="Toyoda A."/>
            <person name="Suzuki Y."/>
            <person name="Hashimoto A."/>
            <person name="Yamaguchi K."/>
            <person name="Sugano A."/>
            <person name="Kohara Y."/>
            <person name="Fujiyama A."/>
            <person name="Anterola A."/>
            <person name="Aoki S."/>
            <person name="Ashton N."/>
            <person name="Barbazuk W.B."/>
            <person name="Barker E."/>
            <person name="Bennetzen J."/>
            <person name="Bezanilla M."/>
            <person name="Blankenship R."/>
            <person name="Cho S.H."/>
            <person name="Dutcher S."/>
            <person name="Estelle M."/>
            <person name="Fawcett J.A."/>
            <person name="Gundlach H."/>
            <person name="Hanada K."/>
            <person name="Heyl A."/>
            <person name="Hicks K.A."/>
            <person name="Hugh J."/>
            <person name="Lohr M."/>
            <person name="Mayer K."/>
            <person name="Melkozernov A."/>
            <person name="Murata T."/>
            <person name="Nelson D."/>
            <person name="Pils B."/>
            <person name="Prigge M."/>
            <person name="Reiss B."/>
            <person name="Renner T."/>
            <person name="Rombauts S."/>
            <person name="Rushton P."/>
            <person name="Sanderfoot A."/>
            <person name="Schween G."/>
            <person name="Shiu S.-H."/>
            <person name="Stueber K."/>
            <person name="Theodoulou F.L."/>
            <person name="Tu H."/>
            <person name="Van de Peer Y."/>
            <person name="Verrier P.J."/>
            <person name="Waters E."/>
            <person name="Wood A."/>
            <person name="Yang L."/>
            <person name="Cove D."/>
            <person name="Cuming A."/>
            <person name="Hasebe M."/>
            <person name="Lucas S."/>
            <person name="Mishler D.B."/>
            <person name="Reski R."/>
            <person name="Grigoriev I."/>
            <person name="Quatrano R.S."/>
            <person name="Boore J.L."/>
        </authorList>
    </citation>
    <scope>NUCLEOTIDE SEQUENCE [LARGE SCALE GENOMIC DNA]</scope>
    <source>
        <strain evidence="12 13">cv. Gransden 2004</strain>
    </source>
</reference>
<keyword evidence="13" id="KW-1185">Reference proteome</keyword>
<evidence type="ECO:0000256" key="1">
    <source>
        <dbReference type="ARBA" id="ARBA00004123"/>
    </source>
</evidence>
<dbReference type="EnsemblPlants" id="Pp3c11_11810V3.7">
    <property type="protein sequence ID" value="Pp3c11_11810V3.7"/>
    <property type="gene ID" value="Pp3c11_11810"/>
</dbReference>
<dbReference type="GeneID" id="112288786"/>
<dbReference type="RefSeq" id="XP_024389112.1">
    <property type="nucleotide sequence ID" value="XM_024533344.2"/>
</dbReference>
<proteinExistence type="inferred from homology"/>
<dbReference type="OrthoDB" id="757982at2759"/>
<evidence type="ECO:0000259" key="11">
    <source>
        <dbReference type="PROSITE" id="PS51050"/>
    </source>
</evidence>
<dbReference type="Pfam" id="PF17942">
    <property type="entry name" value="Morc6_S5"/>
    <property type="match status" value="1"/>
</dbReference>
<evidence type="ECO:0000256" key="6">
    <source>
        <dbReference type="ARBA" id="ARBA00022771"/>
    </source>
</evidence>
<reference evidence="12 13" key="2">
    <citation type="journal article" date="2018" name="Plant J.">
        <title>The Physcomitrella patens chromosome-scale assembly reveals moss genome structure and evolution.</title>
        <authorList>
            <person name="Lang D."/>
            <person name="Ullrich K.K."/>
            <person name="Murat F."/>
            <person name="Fuchs J."/>
            <person name="Jenkins J."/>
            <person name="Haas F.B."/>
            <person name="Piednoel M."/>
            <person name="Gundlach H."/>
            <person name="Van Bel M."/>
            <person name="Meyberg R."/>
            <person name="Vives C."/>
            <person name="Morata J."/>
            <person name="Symeonidi A."/>
            <person name="Hiss M."/>
            <person name="Muchero W."/>
            <person name="Kamisugi Y."/>
            <person name="Saleh O."/>
            <person name="Blanc G."/>
            <person name="Decker E.L."/>
            <person name="van Gessel N."/>
            <person name="Grimwood J."/>
            <person name="Hayes R.D."/>
            <person name="Graham S.W."/>
            <person name="Gunter L.E."/>
            <person name="McDaniel S.F."/>
            <person name="Hoernstein S.N.W."/>
            <person name="Larsson A."/>
            <person name="Li F.W."/>
            <person name="Perroud P.F."/>
            <person name="Phillips J."/>
            <person name="Ranjan P."/>
            <person name="Rokshar D.S."/>
            <person name="Rothfels C.J."/>
            <person name="Schneider L."/>
            <person name="Shu S."/>
            <person name="Stevenson D.W."/>
            <person name="Thummler F."/>
            <person name="Tillich M."/>
            <person name="Villarreal Aguilar J.C."/>
            <person name="Widiez T."/>
            <person name="Wong G.K."/>
            <person name="Wymore A."/>
            <person name="Zhang Y."/>
            <person name="Zimmer A.D."/>
            <person name="Quatrano R.S."/>
            <person name="Mayer K.F.X."/>
            <person name="Goodstein D."/>
            <person name="Casacuberta J.M."/>
            <person name="Vandepoele K."/>
            <person name="Reski R."/>
            <person name="Cuming A.C."/>
            <person name="Tuskan G.A."/>
            <person name="Maumus F."/>
            <person name="Salse J."/>
            <person name="Schmutz J."/>
            <person name="Rensing S.A."/>
        </authorList>
    </citation>
    <scope>NUCLEOTIDE SEQUENCE [LARGE SCALE GENOMIC DNA]</scope>
    <source>
        <strain evidence="12 13">cv. Gransden 2004</strain>
    </source>
</reference>
<comment type="subcellular location">
    <subcellularLocation>
        <location evidence="1">Nucleus</location>
    </subcellularLocation>
</comment>
<keyword evidence="8" id="KW-0175">Coiled coil</keyword>
<dbReference type="Proteomes" id="UP000006727">
    <property type="component" value="Chromosome 11"/>
</dbReference>
<evidence type="ECO:0000256" key="9">
    <source>
        <dbReference type="ARBA" id="ARBA00023242"/>
    </source>
</evidence>
<dbReference type="Gramene" id="Pp3c11_11810V3.7">
    <property type="protein sequence ID" value="Pp3c11_11810V3.7"/>
    <property type="gene ID" value="Pp3c11_11810"/>
</dbReference>
<dbReference type="GO" id="GO:0031349">
    <property type="term" value="P:positive regulation of defense response"/>
    <property type="evidence" value="ECO:0007669"/>
    <property type="project" value="UniProtKB-ARBA"/>
</dbReference>
<dbReference type="AlphaFoldDB" id="A0A7I4A612"/>
<dbReference type="EnsemblPlants" id="Pp3c11_11810V3.5">
    <property type="protein sequence ID" value="Pp3c11_11810V3.5"/>
    <property type="gene ID" value="Pp3c11_11810"/>
</dbReference>
<evidence type="ECO:0000256" key="4">
    <source>
        <dbReference type="ARBA" id="ARBA00022723"/>
    </source>
</evidence>
<accession>A0A7I4A612</accession>
<evidence type="ECO:0000256" key="2">
    <source>
        <dbReference type="ARBA" id="ARBA00007845"/>
    </source>
</evidence>
<dbReference type="PANTHER" id="PTHR23336:SF11">
    <property type="entry name" value="OS06G0622000 PROTEIN"/>
    <property type="match status" value="1"/>
</dbReference>
<dbReference type="Pfam" id="PF07496">
    <property type="entry name" value="zf-CW"/>
    <property type="match status" value="1"/>
</dbReference>
<dbReference type="Gene3D" id="3.30.565.10">
    <property type="entry name" value="Histidine kinase-like ATPase, C-terminal domain"/>
    <property type="match status" value="1"/>
</dbReference>
<dbReference type="GO" id="GO:0008270">
    <property type="term" value="F:zinc ion binding"/>
    <property type="evidence" value="ECO:0007669"/>
    <property type="project" value="UniProtKB-KW"/>
</dbReference>
<sequence>MAVLEKRPAWRGVLVAREKTIQCLECLNPPFTMPQELQLEGAFKEAFIFNPCGMGHFVLRPLGTTANLVHKWIEFNTYLRNQAKVGVVLLQDWELFILPPKSIPVADLSAEVYYRARAKLKSPACVSQTQVMAGSTLRSGTRVHPSHLETLEQMHAAWVFGAVAELIDNARDAKATRLEISIEDMVLGETGTVPVLQMVDNGLGMNHEEIVKMLSFGHKRPGESDAEQIGHFGVGFKTGAMRIGRDAVIFTQKKDTCSMGFLSKSYNANLEDLEVPIVTYKRFSSGQISLDESVCTKQDEEKCKKAVTKHSPFINDISIGAQFARIENTGTRIFVYNLEQWDGKCIFEWNRSLDPETNAQNEKNELEDIKIRSRRVRVRAGQTSKQVPLDFSLRAYTEVLFLVPSMKIYLQRSLVNTRNLAKTLQNVERFQYHFVHEKDPIKNKLIPLTLGKLQIEYDRGNCGIFLYWHGRLIEAYKRVGDMVHSADIGRGIIGIMDVTDIMDFGDGKVGVLNNKQGFTDSDRFSKLEKWLDKTFGEYWDNNFDKFGLFEKEKLKEGERLVHDAEWVQCMKCSKWRELPKGWCADDLVGDWFCYMKPFEGNCDMAEAVQDNVITVAINRDGNKKVAPVFVTNDSDASLVVNPESSTSSLDIGATKTLKRLKRSRPGSGPIKIERKKSKP</sequence>
<dbReference type="RefSeq" id="XP_073393420.1">
    <property type="nucleotide sequence ID" value="XM_073537319.1"/>
</dbReference>
<feature type="domain" description="CW-type" evidence="11">
    <location>
        <begin position="560"/>
        <end position="610"/>
    </location>
</feature>
<dbReference type="SUPFAM" id="SSF55874">
    <property type="entry name" value="ATPase domain of HSP90 chaperone/DNA topoisomerase II/histidine kinase"/>
    <property type="match status" value="1"/>
</dbReference>
<evidence type="ECO:0000256" key="5">
    <source>
        <dbReference type="ARBA" id="ARBA00022759"/>
    </source>
</evidence>
<dbReference type="PROSITE" id="PS51050">
    <property type="entry name" value="ZF_CW"/>
    <property type="match status" value="1"/>
</dbReference>
<evidence type="ECO:0000256" key="7">
    <source>
        <dbReference type="ARBA" id="ARBA00022833"/>
    </source>
</evidence>
<keyword evidence="7" id="KW-0862">Zinc</keyword>
<dbReference type="RefSeq" id="XP_073393421.1">
    <property type="nucleotide sequence ID" value="XM_073537320.1"/>
</dbReference>
<dbReference type="Gramene" id="Pp3c11_11810V3.6">
    <property type="protein sequence ID" value="Pp3c11_11810V3.6"/>
    <property type="gene ID" value="Pp3c11_11810"/>
</dbReference>
<organism evidence="12 13">
    <name type="scientific">Physcomitrium patens</name>
    <name type="common">Spreading-leaved earth moss</name>
    <name type="synonym">Physcomitrella patens</name>
    <dbReference type="NCBI Taxonomy" id="3218"/>
    <lineage>
        <taxon>Eukaryota</taxon>
        <taxon>Viridiplantae</taxon>
        <taxon>Streptophyta</taxon>
        <taxon>Embryophyta</taxon>
        <taxon>Bryophyta</taxon>
        <taxon>Bryophytina</taxon>
        <taxon>Bryopsida</taxon>
        <taxon>Funariidae</taxon>
        <taxon>Funariales</taxon>
        <taxon>Funariaceae</taxon>
        <taxon>Physcomitrium</taxon>
    </lineage>
</organism>
<evidence type="ECO:0000313" key="12">
    <source>
        <dbReference type="EnsemblPlants" id="Pp3c11_11810V3.5"/>
    </source>
</evidence>
<reference evidence="12" key="3">
    <citation type="submission" date="2020-12" db="UniProtKB">
        <authorList>
            <consortium name="EnsemblPlants"/>
        </authorList>
    </citation>
    <scope>IDENTIFICATION</scope>
</reference>
<dbReference type="GO" id="GO:0016887">
    <property type="term" value="F:ATP hydrolysis activity"/>
    <property type="evidence" value="ECO:0007669"/>
    <property type="project" value="InterPro"/>
</dbReference>
<feature type="region of interest" description="Disordered" evidence="10">
    <location>
        <begin position="658"/>
        <end position="679"/>
    </location>
</feature>
<evidence type="ECO:0000256" key="8">
    <source>
        <dbReference type="ARBA" id="ARBA00023054"/>
    </source>
</evidence>
<keyword evidence="5" id="KW-0255">Endonuclease</keyword>
<keyword evidence="3" id="KW-0540">Nuclease</keyword>
<evidence type="ECO:0000313" key="13">
    <source>
        <dbReference type="Proteomes" id="UP000006727"/>
    </source>
</evidence>
<dbReference type="InterPro" id="IPR036890">
    <property type="entry name" value="HATPase_C_sf"/>
</dbReference>
<comment type="similarity">
    <text evidence="2">Belongs to the MORC ATPase protein family.</text>
</comment>
<keyword evidence="6" id="KW-0863">Zinc-finger</keyword>
<dbReference type="EMBL" id="ABEU02000011">
    <property type="status" value="NOT_ANNOTATED_CDS"/>
    <property type="molecule type" value="Genomic_DNA"/>
</dbReference>
<dbReference type="InterPro" id="IPR045261">
    <property type="entry name" value="MORC_ATPase"/>
</dbReference>
<protein>
    <recommendedName>
        <fullName evidence="11">CW-type domain-containing protein</fullName>
    </recommendedName>
</protein>
<evidence type="ECO:0000256" key="10">
    <source>
        <dbReference type="SAM" id="MobiDB-lite"/>
    </source>
</evidence>
<keyword evidence="9" id="KW-0539">Nucleus</keyword>
<dbReference type="PANTHER" id="PTHR23336">
    <property type="entry name" value="ZINC FINGER CW-TYPE COILED-COIL DOMAIN PROTEIN 3"/>
    <property type="match status" value="1"/>
</dbReference>
<gene>
    <name evidence="12" type="primary">LOC112288786</name>
</gene>
<dbReference type="EnsemblPlants" id="Pp3c11_11810V3.6">
    <property type="protein sequence ID" value="Pp3c11_11810V3.6"/>
    <property type="gene ID" value="Pp3c11_11810"/>
</dbReference>
<keyword evidence="5" id="KW-0378">Hydrolase</keyword>
<dbReference type="GO" id="GO:0005634">
    <property type="term" value="C:nucleus"/>
    <property type="evidence" value="ECO:0000318"/>
    <property type="project" value="GO_Central"/>
</dbReference>
<dbReference type="RefSeq" id="XP_024389111.1">
    <property type="nucleotide sequence ID" value="XM_024533343.2"/>
</dbReference>
<dbReference type="Gramene" id="Pp3c11_11810V3.5">
    <property type="protein sequence ID" value="Pp3c11_11810V3.5"/>
    <property type="gene ID" value="Pp3c11_11810"/>
</dbReference>
<dbReference type="KEGG" id="ppp:112288786"/>
<dbReference type="InterPro" id="IPR011124">
    <property type="entry name" value="Znf_CW"/>
</dbReference>
<evidence type="ECO:0000256" key="3">
    <source>
        <dbReference type="ARBA" id="ARBA00022722"/>
    </source>
</evidence>